<evidence type="ECO:0000313" key="1">
    <source>
        <dbReference type="EMBL" id="KAH3799134.1"/>
    </source>
</evidence>
<comment type="caution">
    <text evidence="1">The sequence shown here is derived from an EMBL/GenBank/DDBJ whole genome shotgun (WGS) entry which is preliminary data.</text>
</comment>
<evidence type="ECO:0000313" key="2">
    <source>
        <dbReference type="Proteomes" id="UP000828390"/>
    </source>
</evidence>
<sequence>MTANNAPRPAAILDNDKKLQAGNADFAWNDAYFASGKPASWTGNASVVEVVVEVVVVVVVDVDVDVVDDGDDDDDDEEEDNTFFRYLSLWLDIMDNVERM</sequence>
<reference evidence="1" key="2">
    <citation type="submission" date="2020-11" db="EMBL/GenBank/DDBJ databases">
        <authorList>
            <person name="McCartney M.A."/>
            <person name="Auch B."/>
            <person name="Kono T."/>
            <person name="Mallez S."/>
            <person name="Becker A."/>
            <person name="Gohl D.M."/>
            <person name="Silverstein K.A.T."/>
            <person name="Koren S."/>
            <person name="Bechman K.B."/>
            <person name="Herman A."/>
            <person name="Abrahante J.E."/>
            <person name="Garbe J."/>
        </authorList>
    </citation>
    <scope>NUCLEOTIDE SEQUENCE</scope>
    <source>
        <strain evidence="1">Duluth1</strain>
        <tissue evidence="1">Whole animal</tissue>
    </source>
</reference>
<dbReference type="Proteomes" id="UP000828390">
    <property type="component" value="Unassembled WGS sequence"/>
</dbReference>
<dbReference type="AlphaFoldDB" id="A0A9D4FHC4"/>
<keyword evidence="2" id="KW-1185">Reference proteome</keyword>
<reference evidence="1" key="1">
    <citation type="journal article" date="2019" name="bioRxiv">
        <title>The Genome of the Zebra Mussel, Dreissena polymorpha: A Resource for Invasive Species Research.</title>
        <authorList>
            <person name="McCartney M.A."/>
            <person name="Auch B."/>
            <person name="Kono T."/>
            <person name="Mallez S."/>
            <person name="Zhang Y."/>
            <person name="Obille A."/>
            <person name="Becker A."/>
            <person name="Abrahante J.E."/>
            <person name="Garbe J."/>
            <person name="Badalamenti J.P."/>
            <person name="Herman A."/>
            <person name="Mangelson H."/>
            <person name="Liachko I."/>
            <person name="Sullivan S."/>
            <person name="Sone E.D."/>
            <person name="Koren S."/>
            <person name="Silverstein K.A.T."/>
            <person name="Beckman K.B."/>
            <person name="Gohl D.M."/>
        </authorList>
    </citation>
    <scope>NUCLEOTIDE SEQUENCE</scope>
    <source>
        <strain evidence="1">Duluth1</strain>
        <tissue evidence="1">Whole animal</tissue>
    </source>
</reference>
<proteinExistence type="predicted"/>
<accession>A0A9D4FHC4</accession>
<gene>
    <name evidence="1" type="ORF">DPMN_152738</name>
</gene>
<organism evidence="1 2">
    <name type="scientific">Dreissena polymorpha</name>
    <name type="common">Zebra mussel</name>
    <name type="synonym">Mytilus polymorpha</name>
    <dbReference type="NCBI Taxonomy" id="45954"/>
    <lineage>
        <taxon>Eukaryota</taxon>
        <taxon>Metazoa</taxon>
        <taxon>Spiralia</taxon>
        <taxon>Lophotrochozoa</taxon>
        <taxon>Mollusca</taxon>
        <taxon>Bivalvia</taxon>
        <taxon>Autobranchia</taxon>
        <taxon>Heteroconchia</taxon>
        <taxon>Euheterodonta</taxon>
        <taxon>Imparidentia</taxon>
        <taxon>Neoheterodontei</taxon>
        <taxon>Myida</taxon>
        <taxon>Dreissenoidea</taxon>
        <taxon>Dreissenidae</taxon>
        <taxon>Dreissena</taxon>
    </lineage>
</organism>
<name>A0A9D4FHC4_DREPO</name>
<protein>
    <submittedName>
        <fullName evidence="1">Uncharacterized protein</fullName>
    </submittedName>
</protein>
<dbReference type="EMBL" id="JAIWYP010000007">
    <property type="protein sequence ID" value="KAH3799134.1"/>
    <property type="molecule type" value="Genomic_DNA"/>
</dbReference>